<proteinExistence type="predicted"/>
<dbReference type="Proteomes" id="UP000032142">
    <property type="component" value="Unassembled WGS sequence"/>
</dbReference>
<keyword evidence="2" id="KW-1185">Reference proteome</keyword>
<gene>
    <name evidence="1" type="ORF">F383_01791</name>
</gene>
<protein>
    <submittedName>
        <fullName evidence="1">RNA1 polyprotein</fullName>
    </submittedName>
</protein>
<dbReference type="AlphaFoldDB" id="A0A0B0PEI8"/>
<dbReference type="EMBL" id="KN419665">
    <property type="protein sequence ID" value="KHG21801.1"/>
    <property type="molecule type" value="Genomic_DNA"/>
</dbReference>
<evidence type="ECO:0000313" key="1">
    <source>
        <dbReference type="EMBL" id="KHG21801.1"/>
    </source>
</evidence>
<name>A0A0B0PEI8_GOSAR</name>
<accession>A0A0B0PEI8</accession>
<organism evidence="1 2">
    <name type="scientific">Gossypium arboreum</name>
    <name type="common">Tree cotton</name>
    <name type="synonym">Gossypium nanking</name>
    <dbReference type="NCBI Taxonomy" id="29729"/>
    <lineage>
        <taxon>Eukaryota</taxon>
        <taxon>Viridiplantae</taxon>
        <taxon>Streptophyta</taxon>
        <taxon>Embryophyta</taxon>
        <taxon>Tracheophyta</taxon>
        <taxon>Spermatophyta</taxon>
        <taxon>Magnoliopsida</taxon>
        <taxon>eudicotyledons</taxon>
        <taxon>Gunneridae</taxon>
        <taxon>Pentapetalae</taxon>
        <taxon>rosids</taxon>
        <taxon>malvids</taxon>
        <taxon>Malvales</taxon>
        <taxon>Malvaceae</taxon>
        <taxon>Malvoideae</taxon>
        <taxon>Gossypium</taxon>
    </lineage>
</organism>
<reference evidence="2" key="1">
    <citation type="submission" date="2014-09" db="EMBL/GenBank/DDBJ databases">
        <authorList>
            <person name="Mudge J."/>
            <person name="Ramaraj T."/>
            <person name="Lindquist I.E."/>
            <person name="Bharti A.K."/>
            <person name="Sundararajan A."/>
            <person name="Cameron C.T."/>
            <person name="Woodward J.E."/>
            <person name="May G.D."/>
            <person name="Brubaker C."/>
            <person name="Broadhvest J."/>
            <person name="Wilkins T.A."/>
        </authorList>
    </citation>
    <scope>NUCLEOTIDE SEQUENCE</scope>
    <source>
        <strain evidence="2">cv. AKA8401</strain>
    </source>
</reference>
<evidence type="ECO:0000313" key="2">
    <source>
        <dbReference type="Proteomes" id="UP000032142"/>
    </source>
</evidence>
<sequence>MLISSFKKVRTRRLLDNLYQLESLGKVKFGFPLRTVSLLLSCSLGPNSDNRIVIRVIKKFVFL</sequence>